<feature type="domain" description="GPI inositol-deacylase winged helix" evidence="2">
    <location>
        <begin position="385"/>
        <end position="472"/>
    </location>
</feature>
<evidence type="ECO:0000313" key="4">
    <source>
        <dbReference type="EMBL" id="KAF2647459.1"/>
    </source>
</evidence>
<dbReference type="InterPro" id="IPR027417">
    <property type="entry name" value="P-loop_NTPase"/>
</dbReference>
<keyword evidence="1" id="KW-0677">Repeat</keyword>
<feature type="domain" description="Nephrocystin 3-like N-terminal" evidence="3">
    <location>
        <begin position="109"/>
        <end position="271"/>
    </location>
</feature>
<keyword evidence="5" id="KW-1185">Reference proteome</keyword>
<dbReference type="AlphaFoldDB" id="A0A6A6SI74"/>
<dbReference type="InterPro" id="IPR056884">
    <property type="entry name" value="NPHP3-like_N"/>
</dbReference>
<feature type="non-terminal residue" evidence="4">
    <location>
        <position position="509"/>
    </location>
</feature>
<dbReference type="SUPFAM" id="SSF52540">
    <property type="entry name" value="P-loop containing nucleoside triphosphate hydrolases"/>
    <property type="match status" value="1"/>
</dbReference>
<dbReference type="Pfam" id="PF24883">
    <property type="entry name" value="NPHP3_N"/>
    <property type="match status" value="1"/>
</dbReference>
<reference evidence="4" key="1">
    <citation type="journal article" date="2020" name="Stud. Mycol.">
        <title>101 Dothideomycetes genomes: a test case for predicting lifestyles and emergence of pathogens.</title>
        <authorList>
            <person name="Haridas S."/>
            <person name="Albert R."/>
            <person name="Binder M."/>
            <person name="Bloem J."/>
            <person name="Labutti K."/>
            <person name="Salamov A."/>
            <person name="Andreopoulos B."/>
            <person name="Baker S."/>
            <person name="Barry K."/>
            <person name="Bills G."/>
            <person name="Bluhm B."/>
            <person name="Cannon C."/>
            <person name="Castanera R."/>
            <person name="Culley D."/>
            <person name="Daum C."/>
            <person name="Ezra D."/>
            <person name="Gonzalez J."/>
            <person name="Henrissat B."/>
            <person name="Kuo A."/>
            <person name="Liang C."/>
            <person name="Lipzen A."/>
            <person name="Lutzoni F."/>
            <person name="Magnuson J."/>
            <person name="Mondo S."/>
            <person name="Nolan M."/>
            <person name="Ohm R."/>
            <person name="Pangilinan J."/>
            <person name="Park H.-J."/>
            <person name="Ramirez L."/>
            <person name="Alfaro M."/>
            <person name="Sun H."/>
            <person name="Tritt A."/>
            <person name="Yoshinaga Y."/>
            <person name="Zwiers L.-H."/>
            <person name="Turgeon B."/>
            <person name="Goodwin S."/>
            <person name="Spatafora J."/>
            <person name="Crous P."/>
            <person name="Grigoriev I."/>
        </authorList>
    </citation>
    <scope>NUCLEOTIDE SEQUENCE</scope>
    <source>
        <strain evidence="4">CBS 122681</strain>
    </source>
</reference>
<organism evidence="4 5">
    <name type="scientific">Lophiostoma macrostomum CBS 122681</name>
    <dbReference type="NCBI Taxonomy" id="1314788"/>
    <lineage>
        <taxon>Eukaryota</taxon>
        <taxon>Fungi</taxon>
        <taxon>Dikarya</taxon>
        <taxon>Ascomycota</taxon>
        <taxon>Pezizomycotina</taxon>
        <taxon>Dothideomycetes</taxon>
        <taxon>Pleosporomycetidae</taxon>
        <taxon>Pleosporales</taxon>
        <taxon>Lophiostomataceae</taxon>
        <taxon>Lophiostoma</taxon>
    </lineage>
</organism>
<dbReference type="InterPro" id="IPR054471">
    <property type="entry name" value="GPIID_WHD"/>
</dbReference>
<dbReference type="Pfam" id="PF22939">
    <property type="entry name" value="WHD_GPIID"/>
    <property type="match status" value="1"/>
</dbReference>
<dbReference type="Gene3D" id="3.40.50.300">
    <property type="entry name" value="P-loop containing nucleotide triphosphate hydrolases"/>
    <property type="match status" value="1"/>
</dbReference>
<dbReference type="PANTHER" id="PTHR10039:SF16">
    <property type="entry name" value="GPI INOSITOL-DEACYLASE"/>
    <property type="match status" value="1"/>
</dbReference>
<dbReference type="OrthoDB" id="1577640at2759"/>
<evidence type="ECO:0000259" key="3">
    <source>
        <dbReference type="Pfam" id="PF24883"/>
    </source>
</evidence>
<dbReference type="PANTHER" id="PTHR10039">
    <property type="entry name" value="AMELOGENIN"/>
    <property type="match status" value="1"/>
</dbReference>
<sequence>MALLPVIVECHEQITQLDAILTKTLPESNDGWRKKSTKAIVSLHQDAKIESITKILRNHIGSLTFYCAAVSSTLWPLTDAMLCKIRQWLSAPDPSTNYQKALKLRQAKTGLWFIESNEFTRWKNNATSPFWLYGIPGCGKTVLSSTILQNVLQHCQDDPGKVAVYFFFDFNDKEKQDPEKMLRSLLCQLSQQCIKIPPSLETLFFSCESGQRQPSAHGLLDTLRQMILELPQVYILLDALDECLLRTDLMDILETIAGWRLQNLHVLVTSRRERDIEDSIETFADIQHRICLQSIVVDKDIQQYVRQRLSDDKRLIKWKRDAAIMGDIEAALMNGAKGMFRWAVCQLDELGKCVNRKMLRKALATLPSSLDETYDRILSSISEEYSQYAIRILRWLTFSTRQLSLHEVAEVVAIDIEREPAFDRDEVLEDPMEVLNICSSLITVNKEDQWPGPSRQIAALAHYSVKEYLISARMWTGKAAKYSMHGNICHEAISTSCLRYLLQFQQPEL</sequence>
<proteinExistence type="predicted"/>
<evidence type="ECO:0000256" key="1">
    <source>
        <dbReference type="ARBA" id="ARBA00022737"/>
    </source>
</evidence>
<evidence type="ECO:0008006" key="6">
    <source>
        <dbReference type="Google" id="ProtNLM"/>
    </source>
</evidence>
<evidence type="ECO:0000259" key="2">
    <source>
        <dbReference type="Pfam" id="PF22939"/>
    </source>
</evidence>
<dbReference type="Proteomes" id="UP000799324">
    <property type="component" value="Unassembled WGS sequence"/>
</dbReference>
<evidence type="ECO:0000313" key="5">
    <source>
        <dbReference type="Proteomes" id="UP000799324"/>
    </source>
</evidence>
<dbReference type="EMBL" id="MU004617">
    <property type="protein sequence ID" value="KAF2647459.1"/>
    <property type="molecule type" value="Genomic_DNA"/>
</dbReference>
<gene>
    <name evidence="4" type="ORF">K491DRAFT_643989</name>
</gene>
<protein>
    <recommendedName>
        <fullName evidence="6">NACHT domain-containing protein</fullName>
    </recommendedName>
</protein>
<accession>A0A6A6SI74</accession>
<name>A0A6A6SI74_9PLEO</name>